<dbReference type="EMBL" id="CM007389">
    <property type="protein sequence ID" value="ONK58147.1"/>
    <property type="molecule type" value="Genomic_DNA"/>
</dbReference>
<proteinExistence type="inferred from homology"/>
<dbReference type="AlphaFoldDB" id="A0A5P1E9J6"/>
<dbReference type="GO" id="GO:0006508">
    <property type="term" value="P:proteolysis"/>
    <property type="evidence" value="ECO:0007669"/>
    <property type="project" value="InterPro"/>
</dbReference>
<comment type="similarity">
    <text evidence="1">Belongs to the peptidase S10 family.</text>
</comment>
<protein>
    <submittedName>
        <fullName evidence="3">Uncharacterized protein</fullName>
    </submittedName>
</protein>
<dbReference type="Gramene" id="ONK58147">
    <property type="protein sequence ID" value="ONK58147"/>
    <property type="gene ID" value="A4U43_C09F8700"/>
</dbReference>
<dbReference type="OMA" id="EYGLECN"/>
<dbReference type="PANTHER" id="PTHR11802">
    <property type="entry name" value="SERINE PROTEASE FAMILY S10 SERINE CARBOXYPEPTIDASE"/>
    <property type="match status" value="1"/>
</dbReference>
<keyword evidence="4" id="KW-1185">Reference proteome</keyword>
<dbReference type="PANTHER" id="PTHR11802:SF236">
    <property type="entry name" value="OS02G0463500 PROTEIN"/>
    <property type="match status" value="1"/>
</dbReference>
<keyword evidence="2" id="KW-0732">Signal</keyword>
<dbReference type="Pfam" id="PF00450">
    <property type="entry name" value="Peptidase_S10"/>
    <property type="match status" value="2"/>
</dbReference>
<dbReference type="Gene3D" id="3.40.50.1820">
    <property type="entry name" value="alpha/beta hydrolase"/>
    <property type="match status" value="1"/>
</dbReference>
<feature type="chain" id="PRO_5024462386" evidence="2">
    <location>
        <begin position="22"/>
        <end position="516"/>
    </location>
</feature>
<dbReference type="PRINTS" id="PR00724">
    <property type="entry name" value="CRBOXYPTASEC"/>
</dbReference>
<evidence type="ECO:0000313" key="3">
    <source>
        <dbReference type="EMBL" id="ONK58147.1"/>
    </source>
</evidence>
<dbReference type="GO" id="GO:0016747">
    <property type="term" value="F:acyltransferase activity, transferring groups other than amino-acyl groups"/>
    <property type="evidence" value="ECO:0007669"/>
    <property type="project" value="TreeGrafter"/>
</dbReference>
<evidence type="ECO:0000256" key="2">
    <source>
        <dbReference type="SAM" id="SignalP"/>
    </source>
</evidence>
<evidence type="ECO:0000256" key="1">
    <source>
        <dbReference type="ARBA" id="ARBA00009431"/>
    </source>
</evidence>
<evidence type="ECO:0000313" key="4">
    <source>
        <dbReference type="Proteomes" id="UP000243459"/>
    </source>
</evidence>
<accession>A0A5P1E9J6</accession>
<dbReference type="GO" id="GO:0004185">
    <property type="term" value="F:serine-type carboxypeptidase activity"/>
    <property type="evidence" value="ECO:0007669"/>
    <property type="project" value="InterPro"/>
</dbReference>
<dbReference type="InterPro" id="IPR001563">
    <property type="entry name" value="Peptidase_S10"/>
</dbReference>
<gene>
    <name evidence="3" type="ORF">A4U43_C09F8700</name>
</gene>
<dbReference type="SUPFAM" id="SSF53474">
    <property type="entry name" value="alpha/beta-Hydrolases"/>
    <property type="match status" value="2"/>
</dbReference>
<sequence>MVATFVLFLLMTALLAWEAGGAPVNAEVKQFPDFDGLLPSKHYAGYITVGDQEHKRHLYYYFATSERSPTEDPLTIWINGGPACAGLSGLFQLVGKIRSLGLSRLSTDLSMLRNGEKSREITSHGLRRGDEKLRGELRREKEEAVVGAEDGGVGQRREEATMVGRELRRAWRWRQVSNLLFVDYPAGTGYSYADIPEDYITNDAKSVSDLYEFISKWFREYPEFLPNPLYLAGCSYSGVVVPVLAQDIANGIEAGGEPTLNFKGYSLGNAAIDIDIQSNAQVPYAHRMGLISNELYEDLSRSCSGKYWNNSHPDCLRNLEIFEMQTTGINKEHILCLPCHHEMGVSMNIEEYESIRMHQSLHGDNEYSIYCHNYEKYPQTLFDLESTRECLHAMPAEVTGKWKRCSVQVQYERNIWDLTSYHLNLTMKGYRAFFYSGDHDMVLPYTATLKWIRRFNYSEIEKWRPWFVDEHIAGYTVRFDHNIVFATLKGAGHTVWEYLPREALICYQRWIDADSL</sequence>
<name>A0A5P1E9J6_ASPOF</name>
<reference evidence="4" key="1">
    <citation type="journal article" date="2017" name="Nat. Commun.">
        <title>The asparagus genome sheds light on the origin and evolution of a young Y chromosome.</title>
        <authorList>
            <person name="Harkess A."/>
            <person name="Zhou J."/>
            <person name="Xu C."/>
            <person name="Bowers J.E."/>
            <person name="Van der Hulst R."/>
            <person name="Ayyampalayam S."/>
            <person name="Mercati F."/>
            <person name="Riccardi P."/>
            <person name="McKain M.R."/>
            <person name="Kakrana A."/>
            <person name="Tang H."/>
            <person name="Ray J."/>
            <person name="Groenendijk J."/>
            <person name="Arikit S."/>
            <person name="Mathioni S.M."/>
            <person name="Nakano M."/>
            <person name="Shan H."/>
            <person name="Telgmann-Rauber A."/>
            <person name="Kanno A."/>
            <person name="Yue Z."/>
            <person name="Chen H."/>
            <person name="Li W."/>
            <person name="Chen Y."/>
            <person name="Xu X."/>
            <person name="Zhang Y."/>
            <person name="Luo S."/>
            <person name="Chen H."/>
            <person name="Gao J."/>
            <person name="Mao Z."/>
            <person name="Pires J.C."/>
            <person name="Luo M."/>
            <person name="Kudrna D."/>
            <person name="Wing R.A."/>
            <person name="Meyers B.C."/>
            <person name="Yi K."/>
            <person name="Kong H."/>
            <person name="Lavrijsen P."/>
            <person name="Sunseri F."/>
            <person name="Falavigna A."/>
            <person name="Ye Y."/>
            <person name="Leebens-Mack J.H."/>
            <person name="Chen G."/>
        </authorList>
    </citation>
    <scope>NUCLEOTIDE SEQUENCE [LARGE SCALE GENOMIC DNA]</scope>
    <source>
        <strain evidence="4">cv. DH0086</strain>
    </source>
</reference>
<organism evidence="3 4">
    <name type="scientific">Asparagus officinalis</name>
    <name type="common">Garden asparagus</name>
    <dbReference type="NCBI Taxonomy" id="4686"/>
    <lineage>
        <taxon>Eukaryota</taxon>
        <taxon>Viridiplantae</taxon>
        <taxon>Streptophyta</taxon>
        <taxon>Embryophyta</taxon>
        <taxon>Tracheophyta</taxon>
        <taxon>Spermatophyta</taxon>
        <taxon>Magnoliopsida</taxon>
        <taxon>Liliopsida</taxon>
        <taxon>Asparagales</taxon>
        <taxon>Asparagaceae</taxon>
        <taxon>Asparagoideae</taxon>
        <taxon>Asparagus</taxon>
    </lineage>
</organism>
<feature type="signal peptide" evidence="2">
    <location>
        <begin position="1"/>
        <end position="21"/>
    </location>
</feature>
<dbReference type="GO" id="GO:0019748">
    <property type="term" value="P:secondary metabolic process"/>
    <property type="evidence" value="ECO:0007669"/>
    <property type="project" value="TreeGrafter"/>
</dbReference>
<dbReference type="InterPro" id="IPR029058">
    <property type="entry name" value="AB_hydrolase_fold"/>
</dbReference>
<dbReference type="Proteomes" id="UP000243459">
    <property type="component" value="Chromosome 9"/>
</dbReference>